<gene>
    <name evidence="2" type="ORF">Q5P01_007202</name>
</gene>
<dbReference type="Proteomes" id="UP001187415">
    <property type="component" value="Unassembled WGS sequence"/>
</dbReference>
<reference evidence="2" key="1">
    <citation type="submission" date="2023-07" db="EMBL/GenBank/DDBJ databases">
        <title>Chromosome-level Genome Assembly of Striped Snakehead (Channa striata).</title>
        <authorList>
            <person name="Liu H."/>
        </authorList>
    </citation>
    <scope>NUCLEOTIDE SEQUENCE</scope>
    <source>
        <strain evidence="2">Gz</strain>
        <tissue evidence="2">Muscle</tissue>
    </source>
</reference>
<dbReference type="AlphaFoldDB" id="A0AA88N7X0"/>
<feature type="chain" id="PRO_5041718088" evidence="1">
    <location>
        <begin position="18"/>
        <end position="89"/>
    </location>
</feature>
<proteinExistence type="predicted"/>
<evidence type="ECO:0000313" key="3">
    <source>
        <dbReference type="Proteomes" id="UP001187415"/>
    </source>
</evidence>
<protein>
    <submittedName>
        <fullName evidence="2">Uncharacterized protein</fullName>
    </submittedName>
</protein>
<dbReference type="EMBL" id="JAUPFM010000005">
    <property type="protein sequence ID" value="KAK2850926.1"/>
    <property type="molecule type" value="Genomic_DNA"/>
</dbReference>
<comment type="caution">
    <text evidence="2">The sequence shown here is derived from an EMBL/GenBank/DDBJ whole genome shotgun (WGS) entry which is preliminary data.</text>
</comment>
<evidence type="ECO:0000313" key="2">
    <source>
        <dbReference type="EMBL" id="KAK2850926.1"/>
    </source>
</evidence>
<name>A0AA88N7X0_CHASR</name>
<accession>A0AA88N7X0</accession>
<dbReference type="Gene3D" id="3.80.10.10">
    <property type="entry name" value="Ribonuclease Inhibitor"/>
    <property type="match status" value="1"/>
</dbReference>
<organism evidence="2 3">
    <name type="scientific">Channa striata</name>
    <name type="common">Snakehead murrel</name>
    <name type="synonym">Ophicephalus striatus</name>
    <dbReference type="NCBI Taxonomy" id="64152"/>
    <lineage>
        <taxon>Eukaryota</taxon>
        <taxon>Metazoa</taxon>
        <taxon>Chordata</taxon>
        <taxon>Craniata</taxon>
        <taxon>Vertebrata</taxon>
        <taxon>Euteleostomi</taxon>
        <taxon>Actinopterygii</taxon>
        <taxon>Neopterygii</taxon>
        <taxon>Teleostei</taxon>
        <taxon>Neoteleostei</taxon>
        <taxon>Acanthomorphata</taxon>
        <taxon>Anabantaria</taxon>
        <taxon>Anabantiformes</taxon>
        <taxon>Channoidei</taxon>
        <taxon>Channidae</taxon>
        <taxon>Channa</taxon>
    </lineage>
</organism>
<keyword evidence="1" id="KW-0732">Signal</keyword>
<keyword evidence="3" id="KW-1185">Reference proteome</keyword>
<feature type="signal peptide" evidence="1">
    <location>
        <begin position="1"/>
        <end position="17"/>
    </location>
</feature>
<sequence length="89" mass="9688">MGSAVLYMLLLSRVTSSLCGGMGKSNQGDTVLCPLQCVCETRPWYTPQSVYHQARTVDCNELHLQKVPANVSSDTQVLLLQSNNISSIS</sequence>
<evidence type="ECO:0000256" key="1">
    <source>
        <dbReference type="SAM" id="SignalP"/>
    </source>
</evidence>
<dbReference type="InterPro" id="IPR032675">
    <property type="entry name" value="LRR_dom_sf"/>
</dbReference>